<keyword evidence="1" id="KW-1015">Disulfide bond</keyword>
<keyword evidence="2" id="KW-1133">Transmembrane helix</keyword>
<feature type="transmembrane region" description="Helical" evidence="2">
    <location>
        <begin position="38"/>
        <end position="55"/>
    </location>
</feature>
<evidence type="ECO:0008006" key="5">
    <source>
        <dbReference type="Google" id="ProtNLM"/>
    </source>
</evidence>
<dbReference type="Gene3D" id="1.10.287.210">
    <property type="match status" value="1"/>
</dbReference>
<evidence type="ECO:0000313" key="3">
    <source>
        <dbReference type="Ensembl" id="ENSLLEP00000001849.1"/>
    </source>
</evidence>
<keyword evidence="2" id="KW-0472">Membrane</keyword>
<evidence type="ECO:0000256" key="2">
    <source>
        <dbReference type="SAM" id="Phobius"/>
    </source>
</evidence>
<dbReference type="Ensembl" id="ENSLLET00000001932.1">
    <property type="protein sequence ID" value="ENSLLEP00000001849.1"/>
    <property type="gene ID" value="ENSLLEG00000001198.1"/>
</dbReference>
<keyword evidence="2" id="KW-0812">Transmembrane</keyword>
<evidence type="ECO:0000256" key="1">
    <source>
        <dbReference type="ARBA" id="ARBA00023157"/>
    </source>
</evidence>
<dbReference type="InterPro" id="IPR018154">
    <property type="entry name" value="TLV/ENV_coat_polyprotein"/>
</dbReference>
<dbReference type="Pfam" id="PF00429">
    <property type="entry name" value="TLV_coat"/>
    <property type="match status" value="1"/>
</dbReference>
<dbReference type="PANTHER" id="PTHR10424">
    <property type="entry name" value="VIRAL ENVELOPE PROTEIN"/>
    <property type="match status" value="1"/>
</dbReference>
<reference evidence="3" key="2">
    <citation type="submission" date="2025-09" db="UniProtKB">
        <authorList>
            <consortium name="Ensembl"/>
        </authorList>
    </citation>
    <scope>IDENTIFICATION</scope>
</reference>
<evidence type="ECO:0000313" key="4">
    <source>
        <dbReference type="Proteomes" id="UP000694569"/>
    </source>
</evidence>
<proteinExistence type="predicted"/>
<feature type="transmembrane region" description="Helical" evidence="2">
    <location>
        <begin position="549"/>
        <end position="570"/>
    </location>
</feature>
<dbReference type="Proteomes" id="UP000694569">
    <property type="component" value="Unplaced"/>
</dbReference>
<reference evidence="3" key="1">
    <citation type="submission" date="2025-08" db="UniProtKB">
        <authorList>
            <consortium name="Ensembl"/>
        </authorList>
    </citation>
    <scope>IDENTIFICATION</scope>
</reference>
<dbReference type="PANTHER" id="PTHR10424:SF73">
    <property type="entry name" value="ENDOGENOUS RETROVIRUS GROUP FC1 ENV POLYPROTEIN-RELATED"/>
    <property type="match status" value="1"/>
</dbReference>
<dbReference type="OrthoDB" id="9950230at2759"/>
<sequence length="605" mass="68309">MNFPFSQSNTYCINSDFTLAVSIARTTTEMFCSFSKNCFIFVGSLLIIMIYFIILTGSSCYYHRCFWKDIVGPHNISFARPPVLNMRLKRDLHRPNNYAYAAQTIYELSGFNKSCWICMAKPTSSKYGIPYEGVALNLSLFDDDLFTLPTFSKTTNNPSATFICAPLLQEHRGTAVIRMRFNITGRMPSPEPNRKEPPCQVIMDHMYVPNNSEMNLQATFRVSFLYGNSSSSWFSTPWHSKLVSSPLCSNPGIPDKCVSLWQWMDKTFPVSVGNANSADFMFGCINASQINASHVLFKNTVWNVASFGKLNLHDSNSPKDWTLQVEDGTYSSMIMVATYYIDAYATLPLNPPFYWLCGKWAYLVIPRTYVGECVLGLIGPSHTIHPYVPSGMRIDLHNTVHRSRRSSISVKTSEAERFGGILLPAYGVARLYSKMNLFVDLVDDMFNHTTHALAVLSAEQRQIRDAVIQNRMALDYLLMKEGGVCELLNLTYCCFHIDDISGEVSQDIHDIEEIQTQLRKVSSPLDGFEWTFGFSSIFGSLGSTILHGLMYLVMIILVIAIFYKLLMLCLEKCCVSISPMMPAYPILPPPPTLIPLQRSPLMSNY</sequence>
<dbReference type="AlphaFoldDB" id="A0A8C5LSZ4"/>
<protein>
    <recommendedName>
        <fullName evidence="5">Envelope protein syncytin-Ten1</fullName>
    </recommendedName>
</protein>
<name>A0A8C5LSZ4_9ANUR</name>
<dbReference type="GeneTree" id="ENSGT00940000165291"/>
<keyword evidence="4" id="KW-1185">Reference proteome</keyword>
<organism evidence="3 4">
    <name type="scientific">Leptobrachium leishanense</name>
    <name type="common">Leishan spiny toad</name>
    <dbReference type="NCBI Taxonomy" id="445787"/>
    <lineage>
        <taxon>Eukaryota</taxon>
        <taxon>Metazoa</taxon>
        <taxon>Chordata</taxon>
        <taxon>Craniata</taxon>
        <taxon>Vertebrata</taxon>
        <taxon>Euteleostomi</taxon>
        <taxon>Amphibia</taxon>
        <taxon>Batrachia</taxon>
        <taxon>Anura</taxon>
        <taxon>Pelobatoidea</taxon>
        <taxon>Megophryidae</taxon>
        <taxon>Leptobrachium</taxon>
    </lineage>
</organism>
<accession>A0A8C5LSZ4</accession>
<dbReference type="SUPFAM" id="SSF58069">
    <property type="entry name" value="Virus ectodomain"/>
    <property type="match status" value="1"/>
</dbReference>